<gene>
    <name evidence="2" type="ORF">PLEPLA_LOCUS5348</name>
</gene>
<proteinExistence type="predicted"/>
<evidence type="ECO:0000313" key="3">
    <source>
        <dbReference type="Proteomes" id="UP001153269"/>
    </source>
</evidence>
<evidence type="ECO:0000256" key="1">
    <source>
        <dbReference type="SAM" id="MobiDB-lite"/>
    </source>
</evidence>
<name>A0A9N7Y9F8_PLEPL</name>
<feature type="region of interest" description="Disordered" evidence="1">
    <location>
        <begin position="36"/>
        <end position="69"/>
    </location>
</feature>
<dbReference type="Proteomes" id="UP001153269">
    <property type="component" value="Unassembled WGS sequence"/>
</dbReference>
<accession>A0A9N7Y9F8</accession>
<sequence length="104" mass="11861">MRTCAHRVADCPVFTGRRRAALWVLAVLRARGVSLRMQNETSANENSSERLNSGRNEEKKRSKARDHLEDNSAQIRCCPTRPRRLSKSRRVFCARAPVCSRGHV</sequence>
<protein>
    <submittedName>
        <fullName evidence="2">Uncharacterized protein</fullName>
    </submittedName>
</protein>
<dbReference type="AlphaFoldDB" id="A0A9N7Y9F8"/>
<feature type="compositionally biased region" description="Polar residues" evidence="1">
    <location>
        <begin position="36"/>
        <end position="54"/>
    </location>
</feature>
<evidence type="ECO:0000313" key="2">
    <source>
        <dbReference type="EMBL" id="CAB1417543.1"/>
    </source>
</evidence>
<organism evidence="2 3">
    <name type="scientific">Pleuronectes platessa</name>
    <name type="common">European plaice</name>
    <dbReference type="NCBI Taxonomy" id="8262"/>
    <lineage>
        <taxon>Eukaryota</taxon>
        <taxon>Metazoa</taxon>
        <taxon>Chordata</taxon>
        <taxon>Craniata</taxon>
        <taxon>Vertebrata</taxon>
        <taxon>Euteleostomi</taxon>
        <taxon>Actinopterygii</taxon>
        <taxon>Neopterygii</taxon>
        <taxon>Teleostei</taxon>
        <taxon>Neoteleostei</taxon>
        <taxon>Acanthomorphata</taxon>
        <taxon>Carangaria</taxon>
        <taxon>Pleuronectiformes</taxon>
        <taxon>Pleuronectoidei</taxon>
        <taxon>Pleuronectidae</taxon>
        <taxon>Pleuronectes</taxon>
    </lineage>
</organism>
<dbReference type="EMBL" id="CADEAL010000269">
    <property type="protein sequence ID" value="CAB1417543.1"/>
    <property type="molecule type" value="Genomic_DNA"/>
</dbReference>
<keyword evidence="3" id="KW-1185">Reference proteome</keyword>
<comment type="caution">
    <text evidence="2">The sequence shown here is derived from an EMBL/GenBank/DDBJ whole genome shotgun (WGS) entry which is preliminary data.</text>
</comment>
<feature type="compositionally biased region" description="Basic and acidic residues" evidence="1">
    <location>
        <begin position="55"/>
        <end position="69"/>
    </location>
</feature>
<reference evidence="2" key="1">
    <citation type="submission" date="2020-03" db="EMBL/GenBank/DDBJ databases">
        <authorList>
            <person name="Weist P."/>
        </authorList>
    </citation>
    <scope>NUCLEOTIDE SEQUENCE</scope>
</reference>